<dbReference type="Proteomes" id="UP001310022">
    <property type="component" value="Unassembled WGS sequence"/>
</dbReference>
<feature type="transmembrane region" description="Helical" evidence="4">
    <location>
        <begin position="7"/>
        <end position="24"/>
    </location>
</feature>
<evidence type="ECO:0000256" key="1">
    <source>
        <dbReference type="ARBA" id="ARBA00005336"/>
    </source>
</evidence>
<keyword evidence="4" id="KW-0472">Membrane</keyword>
<dbReference type="InterPro" id="IPR044993">
    <property type="entry name" value="BXL"/>
</dbReference>
<dbReference type="GO" id="GO:0031222">
    <property type="term" value="P:arabinan catabolic process"/>
    <property type="evidence" value="ECO:0007669"/>
    <property type="project" value="TreeGrafter"/>
</dbReference>
<dbReference type="Gene3D" id="3.20.20.300">
    <property type="entry name" value="Glycoside hydrolase, family 3, N-terminal domain"/>
    <property type="match status" value="1"/>
</dbReference>
<feature type="domain" description="PA14" evidence="7">
    <location>
        <begin position="475"/>
        <end position="535"/>
    </location>
</feature>
<dbReference type="GO" id="GO:0009044">
    <property type="term" value="F:xylan 1,4-beta-xylosidase activity"/>
    <property type="evidence" value="ECO:0007669"/>
    <property type="project" value="InterPro"/>
</dbReference>
<evidence type="ECO:0000256" key="4">
    <source>
        <dbReference type="SAM" id="Phobius"/>
    </source>
</evidence>
<sequence>MRRFIKFWSILPICIMINSLVLYAQNGQYSPDYLNTTLTTEQRVDDLVSRMSLKEKLRQLFSAAPAIPRLQVPAYNYWNECLHGVARAGKATVFPQAIGLAASFDQEMIYKVGTAISDEGRAKHHHFVRNDVRSIYTGLTYWSPNINIFRDPRWGRGQETYGEDPFLTGLLATQFVKGLQGDDPDHLKAVATIKHFAVHSGPEFSRHSDNFYTNNIDLYNTYLPAFGTVVKDANVQSVMCAYNRFRDQPCCGSYYLLEEILRKQMGFTGYVVSDCGAISDFYKEGTHQVVDQPSQALGWSLSAGTDLNCEESKQFMEDHIEEAVAKGIISESDIDRSVKRLFTARFKLGLFDTEDQQKYAQNPHEVVGSKRHQQINLEASQNALVLMKNNGILPLDPSQKIALIGPNADNIDVLFGNYNGLPIAPSTPLIGLKKAFGENQISFSKGSALTADKYGHYDVVPAEVLFHKTKRGKLKAGLKATYFNPKKAEQSFTQVDRQINFTWEKTPLNQQIQEQFSVKWEGILIPQRSGQYRFGGNVETKIKGKKIHSIVDLKKGEQYEISISYQTKPAWYKNSICPQAEWTWVQTDFDYQKEAIAIAKKAEVIVFCGGISPRLEGEEGKEMDIDLEGFYKGDRTSIDLPQVQQQLFDELYQLNKPIIYVNFSGSAIAFTEINQKAEAVIQAFYPGERTGDALANLLLGKYQPQGRLPVTFYQNLDQMPAMNDYSMQERTYRYFSGKPLYRFGAGLDFSTTELSKLELPAKLTAGENLKGTFYVKNTGNEPLTKKYQVYFSSENAPDRSIKKLVQIVKVELKGKHTQEIAFEISTDNMGIYDADLQKKINEGKASIEIFDGKQQLVGQFEIVGSCAVSTMKPTR</sequence>
<dbReference type="PANTHER" id="PTHR42721:SF3">
    <property type="entry name" value="BETA-D-XYLOSIDASE 5-RELATED"/>
    <property type="match status" value="1"/>
</dbReference>
<dbReference type="SUPFAM" id="SSF51445">
    <property type="entry name" value="(Trans)glycosidases"/>
    <property type="match status" value="1"/>
</dbReference>
<evidence type="ECO:0000259" key="6">
    <source>
        <dbReference type="Pfam" id="PF01915"/>
    </source>
</evidence>
<keyword evidence="3" id="KW-0378">Hydrolase</keyword>
<feature type="domain" description="Glycoside hydrolase family 3 C-terminal" evidence="6">
    <location>
        <begin position="384"/>
        <end position="748"/>
    </location>
</feature>
<dbReference type="Pfam" id="PF01915">
    <property type="entry name" value="Glyco_hydro_3_C"/>
    <property type="match status" value="1"/>
</dbReference>
<comment type="caution">
    <text evidence="8">The sequence shown here is derived from an EMBL/GenBank/DDBJ whole genome shotgun (WGS) entry which is preliminary data.</text>
</comment>
<keyword evidence="2" id="KW-0732">Signal</keyword>
<reference evidence="8 9" key="1">
    <citation type="submission" date="2021-12" db="EMBL/GenBank/DDBJ databases">
        <title>Genome sequencing of bacteria with rrn-lacking chromosome and rrn-plasmid.</title>
        <authorList>
            <person name="Anda M."/>
            <person name="Iwasaki W."/>
        </authorList>
    </citation>
    <scope>NUCLEOTIDE SEQUENCE [LARGE SCALE GENOMIC DNA]</scope>
    <source>
        <strain evidence="8 9">NBRC 15940</strain>
    </source>
</reference>
<dbReference type="GO" id="GO:0046556">
    <property type="term" value="F:alpha-L-arabinofuranosidase activity"/>
    <property type="evidence" value="ECO:0007669"/>
    <property type="project" value="TreeGrafter"/>
</dbReference>
<dbReference type="InterPro" id="IPR036881">
    <property type="entry name" value="Glyco_hydro_3_C_sf"/>
</dbReference>
<comment type="similarity">
    <text evidence="1">Belongs to the glycosyl hydrolase 3 family.</text>
</comment>
<keyword evidence="4" id="KW-1133">Transmembrane helix</keyword>
<gene>
    <name evidence="8" type="ORF">PEDI_47060</name>
</gene>
<keyword evidence="4" id="KW-0812">Transmembrane</keyword>
<evidence type="ECO:0000313" key="9">
    <source>
        <dbReference type="Proteomes" id="UP001310022"/>
    </source>
</evidence>
<dbReference type="InterPro" id="IPR002772">
    <property type="entry name" value="Glyco_hydro_3_C"/>
</dbReference>
<dbReference type="InterPro" id="IPR017853">
    <property type="entry name" value="GH"/>
</dbReference>
<dbReference type="EMBL" id="BQKE01000004">
    <property type="protein sequence ID" value="GJM64154.1"/>
    <property type="molecule type" value="Genomic_DNA"/>
</dbReference>
<dbReference type="PANTHER" id="PTHR42721">
    <property type="entry name" value="SUGAR HYDROLASE-RELATED"/>
    <property type="match status" value="1"/>
</dbReference>
<dbReference type="SUPFAM" id="SSF52279">
    <property type="entry name" value="Beta-D-glucan exohydrolase, C-terminal domain"/>
    <property type="match status" value="1"/>
</dbReference>
<evidence type="ECO:0000259" key="5">
    <source>
        <dbReference type="Pfam" id="PF00933"/>
    </source>
</evidence>
<dbReference type="Pfam" id="PF07691">
    <property type="entry name" value="PA14"/>
    <property type="match status" value="1"/>
</dbReference>
<proteinExistence type="inferred from homology"/>
<dbReference type="InterPro" id="IPR013783">
    <property type="entry name" value="Ig-like_fold"/>
</dbReference>
<accession>A0AAN4W1N8</accession>
<dbReference type="Gene3D" id="2.60.40.10">
    <property type="entry name" value="Immunoglobulins"/>
    <property type="match status" value="1"/>
</dbReference>
<keyword evidence="9" id="KW-1185">Reference proteome</keyword>
<dbReference type="InterPro" id="IPR001764">
    <property type="entry name" value="Glyco_hydro_3_N"/>
</dbReference>
<evidence type="ECO:0000313" key="8">
    <source>
        <dbReference type="EMBL" id="GJM64154.1"/>
    </source>
</evidence>
<evidence type="ECO:0000256" key="3">
    <source>
        <dbReference type="ARBA" id="ARBA00022801"/>
    </source>
</evidence>
<protein>
    <submittedName>
        <fullName evidence="8">Glucan 1,4-alpha-glucosidase</fullName>
    </submittedName>
</protein>
<name>A0AAN4W1N8_9BACT</name>
<dbReference type="InterPro" id="IPR036962">
    <property type="entry name" value="Glyco_hydro_3_N_sf"/>
</dbReference>
<dbReference type="AlphaFoldDB" id="A0AAN4W1N8"/>
<dbReference type="PRINTS" id="PR00133">
    <property type="entry name" value="GLHYDRLASE3"/>
</dbReference>
<feature type="domain" description="Glycoside hydrolase family 3 N-terminal" evidence="5">
    <location>
        <begin position="69"/>
        <end position="343"/>
    </location>
</feature>
<dbReference type="InterPro" id="IPR011658">
    <property type="entry name" value="PA14_dom"/>
</dbReference>
<organism evidence="8 9">
    <name type="scientific">Persicobacter diffluens</name>
    <dbReference type="NCBI Taxonomy" id="981"/>
    <lineage>
        <taxon>Bacteria</taxon>
        <taxon>Pseudomonadati</taxon>
        <taxon>Bacteroidota</taxon>
        <taxon>Cytophagia</taxon>
        <taxon>Cytophagales</taxon>
        <taxon>Persicobacteraceae</taxon>
        <taxon>Persicobacter</taxon>
    </lineage>
</organism>
<dbReference type="Pfam" id="PF00933">
    <property type="entry name" value="Glyco_hydro_3"/>
    <property type="match status" value="1"/>
</dbReference>
<dbReference type="Gene3D" id="3.40.50.1700">
    <property type="entry name" value="Glycoside hydrolase family 3 C-terminal domain"/>
    <property type="match status" value="2"/>
</dbReference>
<dbReference type="GO" id="GO:0045493">
    <property type="term" value="P:xylan catabolic process"/>
    <property type="evidence" value="ECO:0007669"/>
    <property type="project" value="InterPro"/>
</dbReference>
<evidence type="ECO:0000256" key="2">
    <source>
        <dbReference type="ARBA" id="ARBA00022729"/>
    </source>
</evidence>
<evidence type="ECO:0000259" key="7">
    <source>
        <dbReference type="Pfam" id="PF07691"/>
    </source>
</evidence>